<dbReference type="InterPro" id="IPR011333">
    <property type="entry name" value="SKP1/BTB/POZ_sf"/>
</dbReference>
<feature type="region of interest" description="Disordered" evidence="1">
    <location>
        <begin position="456"/>
        <end position="490"/>
    </location>
</feature>
<dbReference type="PANTHER" id="PTHR47843">
    <property type="entry name" value="BTB DOMAIN-CONTAINING PROTEIN-RELATED"/>
    <property type="match status" value="1"/>
</dbReference>
<dbReference type="Pfam" id="PF00651">
    <property type="entry name" value="BTB"/>
    <property type="match status" value="1"/>
</dbReference>
<reference evidence="3 4" key="1">
    <citation type="journal article" date="2018" name="BMC Genomics">
        <title>Genomic evidence for intraspecific hybridization in a clonal and extremely halotolerant yeast.</title>
        <authorList>
            <person name="Gostincar C."/>
            <person name="Stajich J.E."/>
            <person name="Zupancic J."/>
            <person name="Zalar P."/>
            <person name="Gunde-Cimerman N."/>
        </authorList>
    </citation>
    <scope>NUCLEOTIDE SEQUENCE [LARGE SCALE GENOMIC DNA]</scope>
    <source>
        <strain evidence="3 4">EXF-151</strain>
    </source>
</reference>
<dbReference type="PROSITE" id="PS50097">
    <property type="entry name" value="BTB"/>
    <property type="match status" value="1"/>
</dbReference>
<accession>A0A3M7DF60</accession>
<dbReference type="Proteomes" id="UP000270230">
    <property type="component" value="Unassembled WGS sequence"/>
</dbReference>
<evidence type="ECO:0000313" key="4">
    <source>
        <dbReference type="Proteomes" id="UP000270230"/>
    </source>
</evidence>
<feature type="compositionally biased region" description="Basic and acidic residues" evidence="1">
    <location>
        <begin position="350"/>
        <end position="361"/>
    </location>
</feature>
<name>A0A3M7DF60_HORWE</name>
<dbReference type="CDD" id="cd18186">
    <property type="entry name" value="BTB_POZ_ZBTB_KLHL-like"/>
    <property type="match status" value="1"/>
</dbReference>
<evidence type="ECO:0000313" key="3">
    <source>
        <dbReference type="EMBL" id="RMY62959.1"/>
    </source>
</evidence>
<dbReference type="SUPFAM" id="SSF54695">
    <property type="entry name" value="POZ domain"/>
    <property type="match status" value="1"/>
</dbReference>
<comment type="caution">
    <text evidence="3">The sequence shown here is derived from an EMBL/GenBank/DDBJ whole genome shotgun (WGS) entry which is preliminary data.</text>
</comment>
<sequence length="490" mass="54605">MTDLNTTHRDHHNGLTSLPVVWSRDFAYADREPVVLLPFMPVARADVNAISARDFAEYVRFPVSRNRVGPWHTFWLHKRLLSGPLVHIYVGPDKRHWCLHRNLLCHHSSYFETEFEGHEVPKTMMPDGQKLDLPDDDPIGFELLVKWLYQGQLEISLEGTDEQKYEHAVACYKLYLLCEKFDMIKLKNLAMDLYRQGLHEAQLVPDADEINEIYRRAPVGSPFRRLMTNISARQIMDNGARKDAETYRKCFVDNADFAVDMINAIRSMSGGMLFEDPTRASEACQYHDHGDGSSCSPNKPVNAQSSLQANEMPNAAGTCYLSAIVANGPSLHSTVSRSSAVKAHFPIELSAEKRTPRKLDIRQPGSPTPKASKHDQRFSRTNGHVSAEPLAENGASPRKSKAAVTAAAQPAPEANNNTSSRIVLGKRRTPHGSGDSLTHGERKTVNGMVQHISNGVRRSVSESSQSLSGACDLPLRKVPPKLRSHSHSAH</sequence>
<proteinExistence type="predicted"/>
<feature type="compositionally biased region" description="Low complexity" evidence="1">
    <location>
        <begin position="402"/>
        <end position="418"/>
    </location>
</feature>
<dbReference type="EMBL" id="QWIN01000003">
    <property type="protein sequence ID" value="RMY62959.1"/>
    <property type="molecule type" value="Genomic_DNA"/>
</dbReference>
<dbReference type="SMART" id="SM00225">
    <property type="entry name" value="BTB"/>
    <property type="match status" value="1"/>
</dbReference>
<dbReference type="InterPro" id="IPR000210">
    <property type="entry name" value="BTB/POZ_dom"/>
</dbReference>
<dbReference type="PANTHER" id="PTHR47843:SF2">
    <property type="entry name" value="BTB DOMAIN-CONTAINING PROTEIN"/>
    <property type="match status" value="1"/>
</dbReference>
<feature type="region of interest" description="Disordered" evidence="1">
    <location>
        <begin position="348"/>
        <end position="444"/>
    </location>
</feature>
<evidence type="ECO:0000259" key="2">
    <source>
        <dbReference type="PROSITE" id="PS50097"/>
    </source>
</evidence>
<dbReference type="VEuPathDB" id="FungiDB:BTJ68_07321"/>
<dbReference type="AlphaFoldDB" id="A0A3M7DF60"/>
<dbReference type="OrthoDB" id="194443at2759"/>
<feature type="compositionally biased region" description="Basic residues" evidence="1">
    <location>
        <begin position="478"/>
        <end position="490"/>
    </location>
</feature>
<evidence type="ECO:0000256" key="1">
    <source>
        <dbReference type="SAM" id="MobiDB-lite"/>
    </source>
</evidence>
<organism evidence="3 4">
    <name type="scientific">Hortaea werneckii</name>
    <name type="common">Black yeast</name>
    <name type="synonym">Cladosporium werneckii</name>
    <dbReference type="NCBI Taxonomy" id="91943"/>
    <lineage>
        <taxon>Eukaryota</taxon>
        <taxon>Fungi</taxon>
        <taxon>Dikarya</taxon>
        <taxon>Ascomycota</taxon>
        <taxon>Pezizomycotina</taxon>
        <taxon>Dothideomycetes</taxon>
        <taxon>Dothideomycetidae</taxon>
        <taxon>Mycosphaerellales</taxon>
        <taxon>Teratosphaeriaceae</taxon>
        <taxon>Hortaea</taxon>
    </lineage>
</organism>
<protein>
    <recommendedName>
        <fullName evidence="2">BTB domain-containing protein</fullName>
    </recommendedName>
</protein>
<dbReference type="Gene3D" id="3.30.710.10">
    <property type="entry name" value="Potassium Channel Kv1.1, Chain A"/>
    <property type="match status" value="1"/>
</dbReference>
<feature type="domain" description="BTB" evidence="2">
    <location>
        <begin position="84"/>
        <end position="157"/>
    </location>
</feature>
<gene>
    <name evidence="3" type="ORF">D0865_00160</name>
</gene>